<evidence type="ECO:0000313" key="2">
    <source>
        <dbReference type="Proteomes" id="UP000308600"/>
    </source>
</evidence>
<protein>
    <submittedName>
        <fullName evidence="1">Uncharacterized protein</fullName>
    </submittedName>
</protein>
<proteinExistence type="predicted"/>
<reference evidence="1 2" key="1">
    <citation type="journal article" date="2019" name="Nat. Ecol. Evol.">
        <title>Megaphylogeny resolves global patterns of mushroom evolution.</title>
        <authorList>
            <person name="Varga T."/>
            <person name="Krizsan K."/>
            <person name="Foldi C."/>
            <person name="Dima B."/>
            <person name="Sanchez-Garcia M."/>
            <person name="Sanchez-Ramirez S."/>
            <person name="Szollosi G.J."/>
            <person name="Szarkandi J.G."/>
            <person name="Papp V."/>
            <person name="Albert L."/>
            <person name="Andreopoulos W."/>
            <person name="Angelini C."/>
            <person name="Antonin V."/>
            <person name="Barry K.W."/>
            <person name="Bougher N.L."/>
            <person name="Buchanan P."/>
            <person name="Buyck B."/>
            <person name="Bense V."/>
            <person name="Catcheside P."/>
            <person name="Chovatia M."/>
            <person name="Cooper J."/>
            <person name="Damon W."/>
            <person name="Desjardin D."/>
            <person name="Finy P."/>
            <person name="Geml J."/>
            <person name="Haridas S."/>
            <person name="Hughes K."/>
            <person name="Justo A."/>
            <person name="Karasinski D."/>
            <person name="Kautmanova I."/>
            <person name="Kiss B."/>
            <person name="Kocsube S."/>
            <person name="Kotiranta H."/>
            <person name="LaButti K.M."/>
            <person name="Lechner B.E."/>
            <person name="Liimatainen K."/>
            <person name="Lipzen A."/>
            <person name="Lukacs Z."/>
            <person name="Mihaltcheva S."/>
            <person name="Morgado L.N."/>
            <person name="Niskanen T."/>
            <person name="Noordeloos M.E."/>
            <person name="Ohm R.A."/>
            <person name="Ortiz-Santana B."/>
            <person name="Ovrebo C."/>
            <person name="Racz N."/>
            <person name="Riley R."/>
            <person name="Savchenko A."/>
            <person name="Shiryaev A."/>
            <person name="Soop K."/>
            <person name="Spirin V."/>
            <person name="Szebenyi C."/>
            <person name="Tomsovsky M."/>
            <person name="Tulloss R.E."/>
            <person name="Uehling J."/>
            <person name="Grigoriev I.V."/>
            <person name="Vagvolgyi C."/>
            <person name="Papp T."/>
            <person name="Martin F.M."/>
            <person name="Miettinen O."/>
            <person name="Hibbett D.S."/>
            <person name="Nagy L.G."/>
        </authorList>
    </citation>
    <scope>NUCLEOTIDE SEQUENCE [LARGE SCALE GENOMIC DNA]</scope>
    <source>
        <strain evidence="1 2">NL-1719</strain>
    </source>
</reference>
<name>A0ACD3ASK1_9AGAR</name>
<sequence>MKRVAEKQLAKDDHEDGHQEDGSESLAGEMQRADEATLATRRIRPLPKSRAAAPSPSSTNGTTLTTTEAQPPAPKVSFGGFSGFGATSNSTQFTFTPTPTPPNPNLGSAPAQSNPFSFGIPSTTPAAKPFSVPSLAPTASNTAKTFVSVLSTPTFTSSADSKPAPTSALNSPNQAEENDQVTYYSSLRGLNLSFLSAVSKAVDEDPFTDVGNLLQKYQSLRLDVQKGFDKRVNGGKTNLPQSSSSSSSVTSKPLAMPTPPASLFSAFSQPKPASKESKESVDDSDKASLPLPSLPFAFTSAPAVPKAPLLFGSTPQSSSGFSFAKPASIPAANDLKPAFGGFGGFGSPATTASGIGSSVGFSFASSSAPASVPPSSTGGFSFGKPAVVRRDTDQEEDGGESSGTDAQGSSQESEPAPAANLDGEGEGEEQEDTVHAVKVKAYRLKSTEENGGPGWIEQGVGMLRLKKHKETHKRRVLLRNSSTGKINLNFNLYGDMKPSHTKKTVTFIGHDGEKSRTYSLRLPTEDDAKTLKEILEKEIALVKAKADA</sequence>
<accession>A0ACD3ASK1</accession>
<dbReference type="Proteomes" id="UP000308600">
    <property type="component" value="Unassembled WGS sequence"/>
</dbReference>
<organism evidence="1 2">
    <name type="scientific">Pluteus cervinus</name>
    <dbReference type="NCBI Taxonomy" id="181527"/>
    <lineage>
        <taxon>Eukaryota</taxon>
        <taxon>Fungi</taxon>
        <taxon>Dikarya</taxon>
        <taxon>Basidiomycota</taxon>
        <taxon>Agaricomycotina</taxon>
        <taxon>Agaricomycetes</taxon>
        <taxon>Agaricomycetidae</taxon>
        <taxon>Agaricales</taxon>
        <taxon>Pluteineae</taxon>
        <taxon>Pluteaceae</taxon>
        <taxon>Pluteus</taxon>
    </lineage>
</organism>
<dbReference type="EMBL" id="ML208346">
    <property type="protein sequence ID" value="TFK68691.1"/>
    <property type="molecule type" value="Genomic_DNA"/>
</dbReference>
<gene>
    <name evidence="1" type="ORF">BDN72DRAFT_820948</name>
</gene>
<keyword evidence="2" id="KW-1185">Reference proteome</keyword>
<evidence type="ECO:0000313" key="1">
    <source>
        <dbReference type="EMBL" id="TFK68691.1"/>
    </source>
</evidence>